<protein>
    <submittedName>
        <fullName evidence="7">O-antigen/teichoic acid export membrane protein</fullName>
    </submittedName>
</protein>
<keyword evidence="2" id="KW-1003">Cell membrane</keyword>
<feature type="transmembrane region" description="Helical" evidence="6">
    <location>
        <begin position="85"/>
        <end position="105"/>
    </location>
</feature>
<dbReference type="AlphaFoldDB" id="V6S2E2"/>
<accession>V6S2E2</accession>
<feature type="transmembrane region" description="Helical" evidence="6">
    <location>
        <begin position="111"/>
        <end position="134"/>
    </location>
</feature>
<sequence>MLKKLFSHTFIYGFANQIPKIAGIFSLPFITKYLTEQDYGIFGLITSYMAAIEVFGSLGLRVILVNSYYKHPNWFLKVWREIYGFLMLWNIVFLLVKVALLWLLMPKEVSNIWLVIFLNIGAGLFFGPTGAIGSTLFQIKQMPFSIAMRTAVFGTLTVLLNIFFIAYLKLGYLGWFYSLFIVSVLNNASYFYPMVYKFKLTPVFKFSVRRIKSYLKITLPTIPHYYSSFLLNSSDKIVMERLSVPIGDIGKYNAAYTVGNFFNSIGMVSGFAITPLMNECYKNKDEKGARELVFVLQAVFFIASFLVCLWLKEIFQLLIKNDTLAATYPLGIIIVMAYNYRAMYYGAINKLLYLEKTQILWKITFIAGVSNVLMNLFLIPVCGYKIAAVTTFVSLMFMGYSGYFIKDFKENCTVNYYPFLWVSATGVLALVSYLMRDISTVNKIVASVISIGISGYLAFFLYKKMTDFKSRKK</sequence>
<name>V6S2E2_9FLAO</name>
<feature type="transmembrane region" description="Helical" evidence="6">
    <location>
        <begin position="174"/>
        <end position="192"/>
    </location>
</feature>
<evidence type="ECO:0000256" key="5">
    <source>
        <dbReference type="ARBA" id="ARBA00023136"/>
    </source>
</evidence>
<keyword evidence="3 6" id="KW-0812">Transmembrane</keyword>
<dbReference type="RefSeq" id="WP_023570295.1">
    <property type="nucleotide sequence ID" value="NZ_AVBI01000012.1"/>
</dbReference>
<comment type="caution">
    <text evidence="7">The sequence shown here is derived from an EMBL/GenBank/DDBJ whole genome shotgun (WGS) entry which is preliminary data.</text>
</comment>
<feature type="transmembrane region" description="Helical" evidence="6">
    <location>
        <begin position="324"/>
        <end position="347"/>
    </location>
</feature>
<feature type="transmembrane region" description="Helical" evidence="6">
    <location>
        <begin position="39"/>
        <end position="64"/>
    </location>
</feature>
<dbReference type="EMBL" id="VLKQ01000007">
    <property type="protein sequence ID" value="TWI12165.1"/>
    <property type="molecule type" value="Genomic_DNA"/>
</dbReference>
<dbReference type="InterPro" id="IPR002797">
    <property type="entry name" value="Polysacc_synth"/>
</dbReference>
<dbReference type="Proteomes" id="UP000319848">
    <property type="component" value="Unassembled WGS sequence"/>
</dbReference>
<keyword evidence="4 6" id="KW-1133">Transmembrane helix</keyword>
<comment type="subcellular location">
    <subcellularLocation>
        <location evidence="1">Cell membrane</location>
        <topology evidence="1">Multi-pass membrane protein</topology>
    </subcellularLocation>
</comment>
<dbReference type="OrthoDB" id="1495589at2"/>
<dbReference type="Pfam" id="PF01943">
    <property type="entry name" value="Polysacc_synt"/>
    <property type="match status" value="1"/>
</dbReference>
<feature type="transmembrane region" description="Helical" evidence="6">
    <location>
        <begin position="386"/>
        <end position="405"/>
    </location>
</feature>
<gene>
    <name evidence="7" type="ORF">IP98_01739</name>
</gene>
<dbReference type="STRING" id="1341154.FCR2A7T_11380"/>
<dbReference type="InterPro" id="IPR050833">
    <property type="entry name" value="Poly_Biosynth_Transport"/>
</dbReference>
<proteinExistence type="predicted"/>
<evidence type="ECO:0000313" key="8">
    <source>
        <dbReference type="Proteomes" id="UP000319848"/>
    </source>
</evidence>
<feature type="transmembrane region" description="Helical" evidence="6">
    <location>
        <begin position="417"/>
        <end position="435"/>
    </location>
</feature>
<evidence type="ECO:0000256" key="4">
    <source>
        <dbReference type="ARBA" id="ARBA00022989"/>
    </source>
</evidence>
<evidence type="ECO:0000256" key="6">
    <source>
        <dbReference type="SAM" id="Phobius"/>
    </source>
</evidence>
<organism evidence="7 8">
    <name type="scientific">Flavobacterium cauense R2A-7</name>
    <dbReference type="NCBI Taxonomy" id="1341154"/>
    <lineage>
        <taxon>Bacteria</taxon>
        <taxon>Pseudomonadati</taxon>
        <taxon>Bacteroidota</taxon>
        <taxon>Flavobacteriia</taxon>
        <taxon>Flavobacteriales</taxon>
        <taxon>Flavobacteriaceae</taxon>
        <taxon>Flavobacterium</taxon>
    </lineage>
</organism>
<dbReference type="PANTHER" id="PTHR30250:SF11">
    <property type="entry name" value="O-ANTIGEN TRANSPORTER-RELATED"/>
    <property type="match status" value="1"/>
</dbReference>
<dbReference type="PANTHER" id="PTHR30250">
    <property type="entry name" value="PST FAMILY PREDICTED COLANIC ACID TRANSPORTER"/>
    <property type="match status" value="1"/>
</dbReference>
<keyword evidence="5 6" id="KW-0472">Membrane</keyword>
<feature type="transmembrane region" description="Helical" evidence="6">
    <location>
        <begin position="441"/>
        <end position="462"/>
    </location>
</feature>
<dbReference type="GO" id="GO:0005886">
    <property type="term" value="C:plasma membrane"/>
    <property type="evidence" value="ECO:0007669"/>
    <property type="project" value="UniProtKB-SubCell"/>
</dbReference>
<feature type="transmembrane region" description="Helical" evidence="6">
    <location>
        <begin position="146"/>
        <end position="168"/>
    </location>
</feature>
<feature type="transmembrane region" description="Helical" evidence="6">
    <location>
        <begin position="292"/>
        <end position="312"/>
    </location>
</feature>
<feature type="transmembrane region" description="Helical" evidence="6">
    <location>
        <begin position="359"/>
        <end position="380"/>
    </location>
</feature>
<evidence type="ECO:0000256" key="1">
    <source>
        <dbReference type="ARBA" id="ARBA00004651"/>
    </source>
</evidence>
<evidence type="ECO:0000256" key="2">
    <source>
        <dbReference type="ARBA" id="ARBA00022475"/>
    </source>
</evidence>
<reference evidence="7 8" key="1">
    <citation type="journal article" date="2015" name="Stand. Genomic Sci.">
        <title>Genomic Encyclopedia of Bacterial and Archaeal Type Strains, Phase III: the genomes of soil and plant-associated and newly described type strains.</title>
        <authorList>
            <person name="Whitman W.B."/>
            <person name="Woyke T."/>
            <person name="Klenk H.P."/>
            <person name="Zhou Y."/>
            <person name="Lilburn T.G."/>
            <person name="Beck B.J."/>
            <person name="De Vos P."/>
            <person name="Vandamme P."/>
            <person name="Eisen J.A."/>
            <person name="Garrity G."/>
            <person name="Hugenholtz P."/>
            <person name="Kyrpides N.C."/>
        </authorList>
    </citation>
    <scope>NUCLEOTIDE SEQUENCE [LARGE SCALE GENOMIC DNA]</scope>
    <source>
        <strain evidence="7 8">CGMCC 1.7270</strain>
    </source>
</reference>
<keyword evidence="8" id="KW-1185">Reference proteome</keyword>
<evidence type="ECO:0000313" key="7">
    <source>
        <dbReference type="EMBL" id="TWI12165.1"/>
    </source>
</evidence>
<evidence type="ECO:0000256" key="3">
    <source>
        <dbReference type="ARBA" id="ARBA00022692"/>
    </source>
</evidence>